<dbReference type="RefSeq" id="XP_022475337.1">
    <property type="nucleotide sequence ID" value="XM_022618195.1"/>
</dbReference>
<dbReference type="InterPro" id="IPR052058">
    <property type="entry name" value="Alcohol_O-acetyltransferase"/>
</dbReference>
<dbReference type="PANTHER" id="PTHR28037:SF1">
    <property type="entry name" value="ALCOHOL O-ACETYLTRANSFERASE 1-RELATED"/>
    <property type="match status" value="1"/>
</dbReference>
<dbReference type="AlphaFoldDB" id="A0A1G4B9V4"/>
<protein>
    <recommendedName>
        <fullName evidence="3">Alcohol acetyltransferase</fullName>
    </recommendedName>
</protein>
<dbReference type="GO" id="GO:0008080">
    <property type="term" value="F:N-acetyltransferase activity"/>
    <property type="evidence" value="ECO:0007669"/>
    <property type="project" value="TreeGrafter"/>
</dbReference>
<dbReference type="Pfam" id="PF07247">
    <property type="entry name" value="AATase"/>
    <property type="match status" value="1"/>
</dbReference>
<dbReference type="STRING" id="1209926.A0A1G4B9V4"/>
<evidence type="ECO:0000313" key="1">
    <source>
        <dbReference type="EMBL" id="OHE98187.1"/>
    </source>
</evidence>
<dbReference type="PANTHER" id="PTHR28037">
    <property type="entry name" value="ALCOHOL O-ACETYLTRANSFERASE 1-RELATED"/>
    <property type="match status" value="1"/>
</dbReference>
<sequence length="485" mass="52615">MSPKADVVRPCGNLEKYSTARHSLGLYRCVAVAGRYAVPPGASLEEVKTTLRGAIAQVAAEQPFMRVGIADEDKQTTSFVRVPQINLSNHIQWFGPSHPGDGAGASDAALCRHLSYQHDQLWPDLERRPPWKVAIIPIQRDEDGVSEIEVVYFFHHAISDGTSGSIFHKRLLQALSNPVVVQGLQNDSLDLPKPPALPLSQEQLVNGRISWSYFLWELWGAFGPSWLKSKPDVTPWTGQDADFSTPFHTNVRIVRLPASTVAGLLAASRAQGLTLTPLLHALVAASLARHLPASAAPAFEPSSAISMRRFVKDANADIDNQMSVLVTSTNHPISKERTTLLRESSGDTLERAIWNVAGSVKSDLKTRLATLPHDDITAMLRYVGDFHDFFKKKDGSARGNSWEVSNLGAINGEGEGEGWKLTRAVFSQSAGTIAPPVCVNAAGVAGGETTVTLTWNESIIETKLVEALAADLELWTQKLAAGETL</sequence>
<organism evidence="1 2">
    <name type="scientific">Colletotrichum orchidophilum</name>
    <dbReference type="NCBI Taxonomy" id="1209926"/>
    <lineage>
        <taxon>Eukaryota</taxon>
        <taxon>Fungi</taxon>
        <taxon>Dikarya</taxon>
        <taxon>Ascomycota</taxon>
        <taxon>Pezizomycotina</taxon>
        <taxon>Sordariomycetes</taxon>
        <taxon>Hypocreomycetidae</taxon>
        <taxon>Glomerellales</taxon>
        <taxon>Glomerellaceae</taxon>
        <taxon>Colletotrichum</taxon>
    </lineage>
</organism>
<accession>A0A1G4B9V4</accession>
<dbReference type="InterPro" id="IPR023213">
    <property type="entry name" value="CAT-like_dom_sf"/>
</dbReference>
<dbReference type="OrthoDB" id="2150604at2759"/>
<dbReference type="EMBL" id="MJBS01000049">
    <property type="protein sequence ID" value="OHE98187.1"/>
    <property type="molecule type" value="Genomic_DNA"/>
</dbReference>
<reference evidence="1 2" key="1">
    <citation type="submission" date="2016-09" db="EMBL/GenBank/DDBJ databases">
        <authorList>
            <person name="Capua I."/>
            <person name="De Benedictis P."/>
            <person name="Joannis T."/>
            <person name="Lombin L.H."/>
            <person name="Cattoli G."/>
        </authorList>
    </citation>
    <scope>NUCLEOTIDE SEQUENCE [LARGE SCALE GENOMIC DNA]</scope>
    <source>
        <strain evidence="1 2">IMI 309357</strain>
    </source>
</reference>
<evidence type="ECO:0000313" key="2">
    <source>
        <dbReference type="Proteomes" id="UP000176998"/>
    </source>
</evidence>
<dbReference type="Gene3D" id="3.30.559.10">
    <property type="entry name" value="Chloramphenicol acetyltransferase-like domain"/>
    <property type="match status" value="1"/>
</dbReference>
<dbReference type="SUPFAM" id="SSF52777">
    <property type="entry name" value="CoA-dependent acyltransferases"/>
    <property type="match status" value="2"/>
</dbReference>
<dbReference type="Proteomes" id="UP000176998">
    <property type="component" value="Unassembled WGS sequence"/>
</dbReference>
<dbReference type="InterPro" id="IPR010828">
    <property type="entry name" value="Atf2/Sli1-like"/>
</dbReference>
<dbReference type="Gene3D" id="3.30.559.30">
    <property type="entry name" value="Nonribosomal peptide synthetase, condensation domain"/>
    <property type="match status" value="1"/>
</dbReference>
<name>A0A1G4B9V4_9PEZI</name>
<gene>
    <name evidence="1" type="ORF">CORC01_06555</name>
</gene>
<keyword evidence="2" id="KW-1185">Reference proteome</keyword>
<comment type="caution">
    <text evidence="1">The sequence shown here is derived from an EMBL/GenBank/DDBJ whole genome shotgun (WGS) entry which is preliminary data.</text>
</comment>
<dbReference type="GeneID" id="34559705"/>
<proteinExistence type="predicted"/>
<evidence type="ECO:0008006" key="3">
    <source>
        <dbReference type="Google" id="ProtNLM"/>
    </source>
</evidence>